<evidence type="ECO:0000256" key="5">
    <source>
        <dbReference type="SAM" id="MobiDB-lite"/>
    </source>
</evidence>
<feature type="compositionally biased region" description="Basic and acidic residues" evidence="5">
    <location>
        <begin position="39"/>
        <end position="51"/>
    </location>
</feature>
<feature type="compositionally biased region" description="Low complexity" evidence="5">
    <location>
        <begin position="21"/>
        <end position="33"/>
    </location>
</feature>
<dbReference type="SUPFAM" id="SSF51445">
    <property type="entry name" value="(Trans)glycosidases"/>
    <property type="match status" value="1"/>
</dbReference>
<feature type="compositionally biased region" description="Basic and acidic residues" evidence="5">
    <location>
        <begin position="234"/>
        <end position="250"/>
    </location>
</feature>
<evidence type="ECO:0000259" key="6">
    <source>
        <dbReference type="Pfam" id="PF00150"/>
    </source>
</evidence>
<dbReference type="GO" id="GO:0009251">
    <property type="term" value="P:glucan catabolic process"/>
    <property type="evidence" value="ECO:0007669"/>
    <property type="project" value="TreeGrafter"/>
</dbReference>
<protein>
    <submittedName>
        <fullName evidence="7">Unnamed protein product</fullName>
    </submittedName>
</protein>
<keyword evidence="3" id="KW-0326">Glycosidase</keyword>
<dbReference type="InterPro" id="IPR017853">
    <property type="entry name" value="GH"/>
</dbReference>
<dbReference type="EMBL" id="BSXU01018839">
    <property type="protein sequence ID" value="GME85747.1"/>
    <property type="molecule type" value="Genomic_DNA"/>
</dbReference>
<dbReference type="Proteomes" id="UP001165063">
    <property type="component" value="Unassembled WGS sequence"/>
</dbReference>
<dbReference type="GO" id="GO:0005737">
    <property type="term" value="C:cytoplasm"/>
    <property type="evidence" value="ECO:0007669"/>
    <property type="project" value="UniProtKB-ARBA"/>
</dbReference>
<gene>
    <name evidence="7" type="ORF">Amon01_001018700</name>
</gene>
<dbReference type="PANTHER" id="PTHR31297">
    <property type="entry name" value="GLUCAN ENDO-1,6-BETA-GLUCOSIDASE B"/>
    <property type="match status" value="1"/>
</dbReference>
<dbReference type="GO" id="GO:0046557">
    <property type="term" value="F:glucan endo-1,6-beta-glucosidase activity"/>
    <property type="evidence" value="ECO:0007669"/>
    <property type="project" value="TreeGrafter"/>
</dbReference>
<dbReference type="GO" id="GO:0005576">
    <property type="term" value="C:extracellular region"/>
    <property type="evidence" value="ECO:0007669"/>
    <property type="project" value="TreeGrafter"/>
</dbReference>
<comment type="caution">
    <text evidence="7">The sequence shown here is derived from an EMBL/GenBank/DDBJ whole genome shotgun (WGS) entry which is preliminary data.</text>
</comment>
<dbReference type="InterPro" id="IPR001547">
    <property type="entry name" value="Glyco_hydro_5"/>
</dbReference>
<reference evidence="7" key="1">
    <citation type="submission" date="2023-04" db="EMBL/GenBank/DDBJ databases">
        <title>Ambrosiozyma monospora NBRC 1965.</title>
        <authorList>
            <person name="Ichikawa N."/>
            <person name="Sato H."/>
            <person name="Tonouchi N."/>
        </authorList>
    </citation>
    <scope>NUCLEOTIDE SEQUENCE</scope>
    <source>
        <strain evidence="7">NBRC 1965</strain>
    </source>
</reference>
<evidence type="ECO:0000256" key="2">
    <source>
        <dbReference type="ARBA" id="ARBA00022801"/>
    </source>
</evidence>
<dbReference type="Pfam" id="PF00150">
    <property type="entry name" value="Cellulase"/>
    <property type="match status" value="1"/>
</dbReference>
<keyword evidence="8" id="KW-1185">Reference proteome</keyword>
<accession>A0A9W6TB24</accession>
<feature type="compositionally biased region" description="Low complexity" evidence="5">
    <location>
        <begin position="224"/>
        <end position="233"/>
    </location>
</feature>
<evidence type="ECO:0000256" key="4">
    <source>
        <dbReference type="ARBA" id="ARBA00023316"/>
    </source>
</evidence>
<proteinExistence type="inferred from homology"/>
<dbReference type="GO" id="GO:0071555">
    <property type="term" value="P:cell wall organization"/>
    <property type="evidence" value="ECO:0007669"/>
    <property type="project" value="UniProtKB-KW"/>
</dbReference>
<dbReference type="AlphaFoldDB" id="A0A9W6TB24"/>
<evidence type="ECO:0000256" key="1">
    <source>
        <dbReference type="ARBA" id="ARBA00005641"/>
    </source>
</evidence>
<dbReference type="PANTHER" id="PTHR31297:SF43">
    <property type="entry name" value="GLUCAN 1,3-BETA-GLUCOSIDASE 3"/>
    <property type="match status" value="1"/>
</dbReference>
<comment type="similarity">
    <text evidence="1">Belongs to the glycosyl hydrolase 5 (cellulase A) family.</text>
</comment>
<dbReference type="GO" id="GO:0009986">
    <property type="term" value="C:cell surface"/>
    <property type="evidence" value="ECO:0007669"/>
    <property type="project" value="TreeGrafter"/>
</dbReference>
<dbReference type="Gene3D" id="3.20.20.80">
    <property type="entry name" value="Glycosidases"/>
    <property type="match status" value="1"/>
</dbReference>
<evidence type="ECO:0000313" key="8">
    <source>
        <dbReference type="Proteomes" id="UP001165063"/>
    </source>
</evidence>
<feature type="domain" description="Glycoside hydrolase family 5" evidence="6">
    <location>
        <begin position="355"/>
        <end position="634"/>
    </location>
</feature>
<sequence>MVSIPNIFCCAGRRNKKKTATTKTQKTGTPSKKSPANIEMKDVKRPVAVKDQDDETIVKDAPISKNVEVSKSPELTPETTSEPNIQKPMVGAQEAKDTTGSKPVSKEVVAPKEVSKDCSTPIAPPKKELNNVPTPKELAAASEKLSKEDAISNKKNEPLATEKKVSGMKVDSTEIANDKTTLTKDPKDTTASDVPPQKTVSSKDMPGVDQKASSKAIATEATEKSTSSDSALASKKDSDTPVAPKKDVQKKVSSAKQAVKKDDNTSDSSKKLVFPKIVARNVSINLDPGSHAAPIGQTPTNRSIYQSRANFGVNFGSLFVQERWIYDRFFINNTNYELDAIRSYVGQYGTDKTRSDLEDHWNNYCSDSDWSWLQSKGVTAVRIPIGYWTVGGGQFTSGTDFASISSVYANAWNILIEKYIKKAAQYNIGVLVDLHAVPKGANTDGSSGQQFSTPNFWNDSAAQTIACNALNYMAGQLSSYDNVVGIQVVNESVFDSNANAQKTYYKNAISTIRTANGTVPIIISDGWWTDQWVQWIRDNGGPGLGVVIDTHIYRCYSDSDKSKSVQQLTSELDSTVLTNLSGNADILIGEYSCVLDGSSWSKTSGDRNSLIQTYGNTEVSLFKDRADSGYYFWCFKFQSGNGGEWDFQQMVNSGAIPTRSNSANIPGDDEFQSTLNSCYNNHVSYWNSKSSSTNYEHWRYKDGFGCAWSDGTTFMKFNNSRIGRVNAWMCAREVEHISEKGNSDFIWEWEAGFNEALKYLKSK</sequence>
<name>A0A9W6TB24_AMBMO</name>
<evidence type="ECO:0000313" key="7">
    <source>
        <dbReference type="EMBL" id="GME85747.1"/>
    </source>
</evidence>
<organism evidence="7 8">
    <name type="scientific">Ambrosiozyma monospora</name>
    <name type="common">Yeast</name>
    <name type="synonym">Endomycopsis monosporus</name>
    <dbReference type="NCBI Taxonomy" id="43982"/>
    <lineage>
        <taxon>Eukaryota</taxon>
        <taxon>Fungi</taxon>
        <taxon>Dikarya</taxon>
        <taxon>Ascomycota</taxon>
        <taxon>Saccharomycotina</taxon>
        <taxon>Pichiomycetes</taxon>
        <taxon>Pichiales</taxon>
        <taxon>Pichiaceae</taxon>
        <taxon>Ambrosiozyma</taxon>
    </lineage>
</organism>
<feature type="compositionally biased region" description="Basic and acidic residues" evidence="5">
    <location>
        <begin position="259"/>
        <end position="268"/>
    </location>
</feature>
<feature type="region of interest" description="Disordered" evidence="5">
    <location>
        <begin position="1"/>
        <end position="268"/>
    </location>
</feature>
<feature type="compositionally biased region" description="Basic and acidic residues" evidence="5">
    <location>
        <begin position="144"/>
        <end position="165"/>
    </location>
</feature>
<evidence type="ECO:0000256" key="3">
    <source>
        <dbReference type="ARBA" id="ARBA00023295"/>
    </source>
</evidence>
<keyword evidence="2" id="KW-0378">Hydrolase</keyword>
<dbReference type="FunFam" id="3.20.20.80:FF:000100">
    <property type="entry name" value="Glycoside hydrolase superfamily"/>
    <property type="match status" value="1"/>
</dbReference>
<feature type="compositionally biased region" description="Basic and acidic residues" evidence="5">
    <location>
        <begin position="181"/>
        <end position="190"/>
    </location>
</feature>
<keyword evidence="4" id="KW-0961">Cell wall biogenesis/degradation</keyword>
<dbReference type="InterPro" id="IPR050386">
    <property type="entry name" value="Glycosyl_hydrolase_5"/>
</dbReference>
<dbReference type="OrthoDB" id="1887033at2759"/>